<dbReference type="EMBL" id="JAMQBK010000053">
    <property type="protein sequence ID" value="MCM2372781.1"/>
    <property type="molecule type" value="Genomic_DNA"/>
</dbReference>
<sequence>MDRVFGNDRFEIFGSVFASPRSCLRGAFKFATAVGTGFALVIACAVGFGLRRSSATGVPRLSAAFFFALGWLGRWLLMRRNDRRRRVGTAREVRPSNSLLQGEQREDSTFRITADELSRVGFAKLIGKKLVEQRGIDWLINNGSFFGPDQGDSNRTNSPPVSAKINSMKLNSYNGFIRRVREIE</sequence>
<evidence type="ECO:0000313" key="2">
    <source>
        <dbReference type="EMBL" id="MCM2372781.1"/>
    </source>
</evidence>
<reference evidence="2 3" key="1">
    <citation type="journal article" date="2022" name="Syst. Appl. Microbiol.">
        <title>Rhodopirellula aestuarii sp. nov., a novel member of the genus Rhodopirellula isolated from brackish sediments collected in the Tagus River estuary, Portugal.</title>
        <authorList>
            <person name="Vitorino I.R."/>
            <person name="Klimek D."/>
            <person name="Calusinska M."/>
            <person name="Lobo-da-Cunha A."/>
            <person name="Vasconcelos V."/>
            <person name="Lage O.M."/>
        </authorList>
    </citation>
    <scope>NUCLEOTIDE SEQUENCE [LARGE SCALE GENOMIC DNA]</scope>
    <source>
        <strain evidence="2 3">ICT_H3.1</strain>
    </source>
</reference>
<gene>
    <name evidence="2" type="ORF">NB063_19375</name>
</gene>
<evidence type="ECO:0000256" key="1">
    <source>
        <dbReference type="SAM" id="Phobius"/>
    </source>
</evidence>
<proteinExistence type="predicted"/>
<keyword evidence="1" id="KW-0812">Transmembrane</keyword>
<name>A0ABT0U7B5_9BACT</name>
<keyword evidence="1" id="KW-1133">Transmembrane helix</keyword>
<comment type="caution">
    <text evidence="2">The sequence shown here is derived from an EMBL/GenBank/DDBJ whole genome shotgun (WGS) entry which is preliminary data.</text>
</comment>
<keyword evidence="1" id="KW-0472">Membrane</keyword>
<accession>A0ABT0U7B5</accession>
<evidence type="ECO:0008006" key="4">
    <source>
        <dbReference type="Google" id="ProtNLM"/>
    </source>
</evidence>
<keyword evidence="3" id="KW-1185">Reference proteome</keyword>
<dbReference type="Proteomes" id="UP001202961">
    <property type="component" value="Unassembled WGS sequence"/>
</dbReference>
<dbReference type="RefSeq" id="WP_250930417.1">
    <property type="nucleotide sequence ID" value="NZ_JAMQBK010000053.1"/>
</dbReference>
<feature type="transmembrane region" description="Helical" evidence="1">
    <location>
        <begin position="30"/>
        <end position="51"/>
    </location>
</feature>
<feature type="transmembrane region" description="Helical" evidence="1">
    <location>
        <begin position="57"/>
        <end position="77"/>
    </location>
</feature>
<organism evidence="2 3">
    <name type="scientific">Aporhodopirellula aestuarii</name>
    <dbReference type="NCBI Taxonomy" id="2950107"/>
    <lineage>
        <taxon>Bacteria</taxon>
        <taxon>Pseudomonadati</taxon>
        <taxon>Planctomycetota</taxon>
        <taxon>Planctomycetia</taxon>
        <taxon>Pirellulales</taxon>
        <taxon>Pirellulaceae</taxon>
        <taxon>Aporhodopirellula</taxon>
    </lineage>
</organism>
<protein>
    <recommendedName>
        <fullName evidence="4">Transmembrane protein</fullName>
    </recommendedName>
</protein>
<evidence type="ECO:0000313" key="3">
    <source>
        <dbReference type="Proteomes" id="UP001202961"/>
    </source>
</evidence>